<dbReference type="SUPFAM" id="SSF52518">
    <property type="entry name" value="Thiamin diphosphate-binding fold (THDP-binding)"/>
    <property type="match status" value="1"/>
</dbReference>
<dbReference type="PANTHER" id="PTHR32154">
    <property type="entry name" value="PYRUVATE-FLAVODOXIN OXIDOREDUCTASE-RELATED"/>
    <property type="match status" value="1"/>
</dbReference>
<reference evidence="3 4" key="1">
    <citation type="submission" date="2023-04" db="EMBL/GenBank/DDBJ databases">
        <title>Genome of Basidiobolus ranarum AG-B5.</title>
        <authorList>
            <person name="Stajich J.E."/>
            <person name="Carter-House D."/>
            <person name="Gryganskyi A."/>
        </authorList>
    </citation>
    <scope>NUCLEOTIDE SEQUENCE [LARGE SCALE GENOMIC DNA]</scope>
    <source>
        <strain evidence="3 4">AG-B5</strain>
    </source>
</reference>
<feature type="non-terminal residue" evidence="3">
    <location>
        <position position="166"/>
    </location>
</feature>
<comment type="caution">
    <text evidence="3">The sequence shown here is derived from an EMBL/GenBank/DDBJ whole genome shotgun (WGS) entry which is preliminary data.</text>
</comment>
<accession>A0ABR2VJ59</accession>
<evidence type="ECO:0000256" key="1">
    <source>
        <dbReference type="ARBA" id="ARBA00023002"/>
    </source>
</evidence>
<sequence length="166" mass="17826">MPSLENVFSGESAASRVAYAYSEAILIVQNTKEKSSFFAGIEDLIQKQAVNVAGIVPEVVVIPSNSDIAAAYRNLSTKYSRVSLYTSSSNLLRLIPFLYQLSSEQTPAVIHVAAESSESLGASPFGDYSDLMAVRDTGVAMLGSHTVKDCYNLSVVAYLSTIKTKT</sequence>
<keyword evidence="1" id="KW-0560">Oxidoreductase</keyword>
<dbReference type="InterPro" id="IPR029061">
    <property type="entry name" value="THDP-binding"/>
</dbReference>
<evidence type="ECO:0000313" key="4">
    <source>
        <dbReference type="Proteomes" id="UP001479436"/>
    </source>
</evidence>
<keyword evidence="4" id="KW-1185">Reference proteome</keyword>
<gene>
    <name evidence="3" type="ORF">K7432_018303</name>
</gene>
<evidence type="ECO:0000313" key="3">
    <source>
        <dbReference type="EMBL" id="KAK9659906.1"/>
    </source>
</evidence>
<dbReference type="Proteomes" id="UP001479436">
    <property type="component" value="Unassembled WGS sequence"/>
</dbReference>
<dbReference type="InterPro" id="IPR050722">
    <property type="entry name" value="Pyruvate:ferred/Flavod_OxRd"/>
</dbReference>
<dbReference type="PANTHER" id="PTHR32154:SF0">
    <property type="entry name" value="PYRUVATE-FLAVODOXIN OXIDOREDUCTASE-RELATED"/>
    <property type="match status" value="1"/>
</dbReference>
<dbReference type="Pfam" id="PF01855">
    <property type="entry name" value="POR_N"/>
    <property type="match status" value="1"/>
</dbReference>
<dbReference type="EMBL" id="JASJQH010012484">
    <property type="protein sequence ID" value="KAK9659906.1"/>
    <property type="molecule type" value="Genomic_DNA"/>
</dbReference>
<evidence type="ECO:0000259" key="2">
    <source>
        <dbReference type="Pfam" id="PF01855"/>
    </source>
</evidence>
<dbReference type="InterPro" id="IPR002880">
    <property type="entry name" value="Pyrv_Fd/Flavodoxin_OxRdtase_N"/>
</dbReference>
<organism evidence="3 4">
    <name type="scientific">Basidiobolus ranarum</name>
    <dbReference type="NCBI Taxonomy" id="34480"/>
    <lineage>
        <taxon>Eukaryota</taxon>
        <taxon>Fungi</taxon>
        <taxon>Fungi incertae sedis</taxon>
        <taxon>Zoopagomycota</taxon>
        <taxon>Entomophthoromycotina</taxon>
        <taxon>Basidiobolomycetes</taxon>
        <taxon>Basidiobolales</taxon>
        <taxon>Basidiobolaceae</taxon>
        <taxon>Basidiobolus</taxon>
    </lineage>
</organism>
<protein>
    <recommendedName>
        <fullName evidence="2">Pyruvate flavodoxin/ferredoxin oxidoreductase pyrimidine binding domain-containing protein</fullName>
    </recommendedName>
</protein>
<proteinExistence type="predicted"/>
<feature type="domain" description="Pyruvate flavodoxin/ferredoxin oxidoreductase pyrimidine binding" evidence="2">
    <location>
        <begin position="80"/>
        <end position="165"/>
    </location>
</feature>
<dbReference type="Gene3D" id="3.40.50.970">
    <property type="match status" value="1"/>
</dbReference>
<name>A0ABR2VJ59_9FUNG</name>